<dbReference type="EMBL" id="FWXR01000011">
    <property type="protein sequence ID" value="SMC87707.1"/>
    <property type="molecule type" value="Genomic_DNA"/>
</dbReference>
<dbReference type="Proteomes" id="UP000192656">
    <property type="component" value="Unassembled WGS sequence"/>
</dbReference>
<evidence type="ECO:0000313" key="4">
    <source>
        <dbReference type="Proteomes" id="UP000192656"/>
    </source>
</evidence>
<feature type="chain" id="PRO_5012619331" description="Lipoprotein" evidence="2">
    <location>
        <begin position="21"/>
        <end position="196"/>
    </location>
</feature>
<feature type="region of interest" description="Disordered" evidence="1">
    <location>
        <begin position="163"/>
        <end position="196"/>
    </location>
</feature>
<reference evidence="3 4" key="1">
    <citation type="submission" date="2017-04" db="EMBL/GenBank/DDBJ databases">
        <authorList>
            <person name="Afonso C.L."/>
            <person name="Miller P.J."/>
            <person name="Scott M.A."/>
            <person name="Spackman E."/>
            <person name="Goraichik I."/>
            <person name="Dimitrov K.M."/>
            <person name="Suarez D.L."/>
            <person name="Swayne D.E."/>
        </authorList>
    </citation>
    <scope>NUCLEOTIDE SEQUENCE [LARGE SCALE GENOMIC DNA]</scope>
    <source>
        <strain evidence="3 4">CGMCC 1.10972</strain>
    </source>
</reference>
<feature type="signal peptide" evidence="2">
    <location>
        <begin position="1"/>
        <end position="20"/>
    </location>
</feature>
<accession>A0A1W2CR24</accession>
<dbReference type="OrthoDB" id="9902993at2"/>
<organism evidence="3 4">
    <name type="scientific">Fulvimarina manganoxydans</name>
    <dbReference type="NCBI Taxonomy" id="937218"/>
    <lineage>
        <taxon>Bacteria</taxon>
        <taxon>Pseudomonadati</taxon>
        <taxon>Pseudomonadota</taxon>
        <taxon>Alphaproteobacteria</taxon>
        <taxon>Hyphomicrobiales</taxon>
        <taxon>Aurantimonadaceae</taxon>
        <taxon>Fulvimarina</taxon>
    </lineage>
</organism>
<proteinExistence type="predicted"/>
<dbReference type="RefSeq" id="WP_084410448.1">
    <property type="nucleotide sequence ID" value="NZ_FWXR01000011.1"/>
</dbReference>
<evidence type="ECO:0008006" key="5">
    <source>
        <dbReference type="Google" id="ProtNLM"/>
    </source>
</evidence>
<evidence type="ECO:0000313" key="3">
    <source>
        <dbReference type="EMBL" id="SMC87707.1"/>
    </source>
</evidence>
<protein>
    <recommendedName>
        <fullName evidence="5">Lipoprotein</fullName>
    </recommendedName>
</protein>
<keyword evidence="2" id="KW-0732">Signal</keyword>
<dbReference type="PROSITE" id="PS51257">
    <property type="entry name" value="PROKAR_LIPOPROTEIN"/>
    <property type="match status" value="1"/>
</dbReference>
<keyword evidence="4" id="KW-1185">Reference proteome</keyword>
<dbReference type="AlphaFoldDB" id="A0A1W2CR24"/>
<name>A0A1W2CR24_9HYPH</name>
<gene>
    <name evidence="3" type="ORF">SAMN06297251_11110</name>
</gene>
<sequence>MTFRALWPLALVLSTLTACQSGGSGEKPVEDVLSVQPMGAPQQFTYTSPSQITYNPFTVDIWSQPSTGGGAPRSYVRVSAPKIRIGSPQHEAVARAVVVEVANERVCQPGTQPQFQQQYGHDVYLNERVEKWSAIITCEASSFAPMAPQGAYGQGDGIAPLSNMASEYGNGPAGQQAPGVFSGGPTPPGGISSTVY</sequence>
<evidence type="ECO:0000256" key="2">
    <source>
        <dbReference type="SAM" id="SignalP"/>
    </source>
</evidence>
<evidence type="ECO:0000256" key="1">
    <source>
        <dbReference type="SAM" id="MobiDB-lite"/>
    </source>
</evidence>